<dbReference type="InterPro" id="IPR025315">
    <property type="entry name" value="DUF4220"/>
</dbReference>
<dbReference type="InterPro" id="IPR007658">
    <property type="entry name" value="DUF594"/>
</dbReference>
<dbReference type="Pfam" id="PF13968">
    <property type="entry name" value="DUF4220"/>
    <property type="match status" value="1"/>
</dbReference>
<organism evidence="4 5">
    <name type="scientific">Miscanthus lutarioriparius</name>
    <dbReference type="NCBI Taxonomy" id="422564"/>
    <lineage>
        <taxon>Eukaryota</taxon>
        <taxon>Viridiplantae</taxon>
        <taxon>Streptophyta</taxon>
        <taxon>Embryophyta</taxon>
        <taxon>Tracheophyta</taxon>
        <taxon>Spermatophyta</taxon>
        <taxon>Magnoliopsida</taxon>
        <taxon>Liliopsida</taxon>
        <taxon>Poales</taxon>
        <taxon>Poaceae</taxon>
        <taxon>PACMAD clade</taxon>
        <taxon>Panicoideae</taxon>
        <taxon>Andropogonodae</taxon>
        <taxon>Andropogoneae</taxon>
        <taxon>Saccharinae</taxon>
        <taxon>Miscanthus</taxon>
    </lineage>
</organism>
<feature type="transmembrane region" description="Helical" evidence="2">
    <location>
        <begin position="457"/>
        <end position="476"/>
    </location>
</feature>
<feature type="region of interest" description="Disordered" evidence="1">
    <location>
        <begin position="229"/>
        <end position="251"/>
    </location>
</feature>
<dbReference type="AlphaFoldDB" id="A0A811QT99"/>
<reference evidence="4" key="1">
    <citation type="submission" date="2020-10" db="EMBL/GenBank/DDBJ databases">
        <authorList>
            <person name="Han B."/>
            <person name="Lu T."/>
            <person name="Zhao Q."/>
            <person name="Huang X."/>
            <person name="Zhao Y."/>
        </authorList>
    </citation>
    <scope>NUCLEOTIDE SEQUENCE</scope>
</reference>
<comment type="caution">
    <text evidence="4">The sequence shown here is derived from an EMBL/GenBank/DDBJ whole genome shotgun (WGS) entry which is preliminary data.</text>
</comment>
<gene>
    <name evidence="4" type="ORF">NCGR_LOCUS47608</name>
</gene>
<feature type="transmembrane region" description="Helical" evidence="2">
    <location>
        <begin position="399"/>
        <end position="417"/>
    </location>
</feature>
<sequence>MKKMVSDGYPLCDIDNSATPRLPFVYNLTIFYSEADLRGDEEALMVATSILMFALAVLFFILNLFSRFSDGSANLNPSIRIFLSSMLSLFLPATSYLFSEAKNQSKAGHLEDLSIRARTILMWMLLVELLRKKVESILLTAGIQVYSHTVERGARVVWLGSLIFFNLKSTGKKALYGILWVLAAAKLVQRFAIIELAKRSFAYRKNPRLLSAYMAEMLKLPADHHRHLHQKAADEQCSPRSDDGGGQPRWSDALRSCNYAVMGEEDLKREPGPHGYKLVLVKPTPTEGVAAADSDDDSTSYSYIEDVGPKVEETLPLLCALQVATPEIGGSPITHLEASNCHDLIFNGLLVEKGGRRGERDAAVAVIQVFSDEIQFLCEYYHSIHPVVVASPFFFVHNYILFPIIVLALCLLMLTLCSNGDVHYAFHSFTNDNYVMSTGILKMAGCILRRASRSAPYLFCSIDISITFLLLLTLAYEEVWEVIVFLLSNWFMVSLLCSHTSSATWRTHRVLRRVIPAIIAARNTMMNQHNVRIKQLSVLWFSRPPLPWLPLPLSTTGMAVVPMEAKKLIVERLARASYHAHPLSNGMPVVLSGEHRELSWACDSSGGVAEVILVWHIATSLLEARCPGQKGTQPEPGRAAATALSRYCAYLVAFHPKLLPDDKDGTKFLYAGVKRDLRKLMGWCAYYCSREVDVSNKLLDIAVQQQPQQGTSKVICKGARLGKALIDKYKDGARESVWKLLGDLWTEVATYAAPASGEMHVKAHKEALVGGGEFITVLWAIATHTGITRQEDSVEPPPPSASVSCRV</sequence>
<feature type="transmembrane region" description="Helical" evidence="2">
    <location>
        <begin position="43"/>
        <end position="65"/>
    </location>
</feature>
<dbReference type="EMBL" id="CAJGYO010000012">
    <property type="protein sequence ID" value="CAD6264303.1"/>
    <property type="molecule type" value="Genomic_DNA"/>
</dbReference>
<dbReference type="OrthoDB" id="666337at2759"/>
<evidence type="ECO:0000313" key="4">
    <source>
        <dbReference type="EMBL" id="CAD6264303.1"/>
    </source>
</evidence>
<keyword evidence="2" id="KW-0472">Membrane</keyword>
<proteinExistence type="predicted"/>
<feature type="transmembrane region" description="Helical" evidence="2">
    <location>
        <begin position="174"/>
        <end position="193"/>
    </location>
</feature>
<evidence type="ECO:0000313" key="5">
    <source>
        <dbReference type="Proteomes" id="UP000604825"/>
    </source>
</evidence>
<evidence type="ECO:0000256" key="1">
    <source>
        <dbReference type="SAM" id="MobiDB-lite"/>
    </source>
</evidence>
<dbReference type="Proteomes" id="UP000604825">
    <property type="component" value="Unassembled WGS sequence"/>
</dbReference>
<evidence type="ECO:0000259" key="3">
    <source>
        <dbReference type="Pfam" id="PF13968"/>
    </source>
</evidence>
<keyword evidence="5" id="KW-1185">Reference proteome</keyword>
<evidence type="ECO:0000256" key="2">
    <source>
        <dbReference type="SAM" id="Phobius"/>
    </source>
</evidence>
<dbReference type="Pfam" id="PF04578">
    <property type="entry name" value="DUF594"/>
    <property type="match status" value="1"/>
</dbReference>
<protein>
    <recommendedName>
        <fullName evidence="3">DUF4220 domain-containing protein</fullName>
    </recommendedName>
</protein>
<feature type="domain" description="DUF4220" evidence="3">
    <location>
        <begin position="148"/>
        <end position="514"/>
    </location>
</feature>
<name>A0A811QT99_9POAL</name>
<feature type="transmembrane region" description="Helical" evidence="2">
    <location>
        <begin position="482"/>
        <end position="505"/>
    </location>
</feature>
<accession>A0A811QT99</accession>
<feature type="region of interest" description="Disordered" evidence="1">
    <location>
        <begin position="788"/>
        <end position="807"/>
    </location>
</feature>
<feature type="transmembrane region" description="Helical" evidence="2">
    <location>
        <begin position="77"/>
        <end position="98"/>
    </location>
</feature>
<keyword evidence="2" id="KW-1133">Transmembrane helix</keyword>
<dbReference type="PANTHER" id="PTHR31325">
    <property type="entry name" value="OS01G0798800 PROTEIN-RELATED"/>
    <property type="match status" value="1"/>
</dbReference>
<keyword evidence="2" id="KW-0812">Transmembrane</keyword>